<accession>A0A257LTD4</accession>
<dbReference type="InterPro" id="IPR013096">
    <property type="entry name" value="Cupin_2"/>
</dbReference>
<name>A0A257LTD4_UNCW3</name>
<dbReference type="Proteomes" id="UP000216312">
    <property type="component" value="Unassembled WGS sequence"/>
</dbReference>
<gene>
    <name evidence="2" type="ORF">CGW93_04255</name>
</gene>
<evidence type="ECO:0000259" key="1">
    <source>
        <dbReference type="Pfam" id="PF07883"/>
    </source>
</evidence>
<organism evidence="2 3">
    <name type="scientific">candidate division WOR-3 bacterium 4484_18</name>
    <dbReference type="NCBI Taxonomy" id="2020626"/>
    <lineage>
        <taxon>Bacteria</taxon>
        <taxon>Bacteria division WOR-3</taxon>
    </lineage>
</organism>
<dbReference type="PANTHER" id="PTHR37694">
    <property type="entry name" value="SLR8022 PROTEIN"/>
    <property type="match status" value="1"/>
</dbReference>
<dbReference type="AlphaFoldDB" id="A0A257LTD4"/>
<dbReference type="Gene3D" id="2.60.120.10">
    <property type="entry name" value="Jelly Rolls"/>
    <property type="match status" value="1"/>
</dbReference>
<proteinExistence type="predicted"/>
<dbReference type="InterPro" id="IPR011051">
    <property type="entry name" value="RmlC_Cupin_sf"/>
</dbReference>
<sequence length="112" mass="13057">MVVGRFDDVECEVGNWVGAKDVCIRWLITEDKGAPNFLMRMFEIAPGGYTPRHRHDYEHEVFILEGNGRVFCEGKEYEVAAGHYLLIKPNEEHQFINTSDVVWRFLCLIPRK</sequence>
<comment type="caution">
    <text evidence="2">The sequence shown here is derived from an EMBL/GenBank/DDBJ whole genome shotgun (WGS) entry which is preliminary data.</text>
</comment>
<dbReference type="Pfam" id="PF07883">
    <property type="entry name" value="Cupin_2"/>
    <property type="match status" value="1"/>
</dbReference>
<dbReference type="SUPFAM" id="SSF51182">
    <property type="entry name" value="RmlC-like cupins"/>
    <property type="match status" value="1"/>
</dbReference>
<dbReference type="CDD" id="cd02222">
    <property type="entry name" value="cupin_TM1459-like"/>
    <property type="match status" value="1"/>
</dbReference>
<dbReference type="EMBL" id="NMUJ01000061">
    <property type="protein sequence ID" value="OYV02692.1"/>
    <property type="molecule type" value="Genomic_DNA"/>
</dbReference>
<evidence type="ECO:0000313" key="2">
    <source>
        <dbReference type="EMBL" id="OYV02692.1"/>
    </source>
</evidence>
<dbReference type="InterPro" id="IPR014710">
    <property type="entry name" value="RmlC-like_jellyroll"/>
</dbReference>
<feature type="domain" description="Cupin type-2" evidence="1">
    <location>
        <begin position="41"/>
        <end position="108"/>
    </location>
</feature>
<dbReference type="PANTHER" id="PTHR37694:SF1">
    <property type="entry name" value="SLR8022 PROTEIN"/>
    <property type="match status" value="1"/>
</dbReference>
<protein>
    <submittedName>
        <fullName evidence="2">Cupin</fullName>
    </submittedName>
</protein>
<evidence type="ECO:0000313" key="3">
    <source>
        <dbReference type="Proteomes" id="UP000216312"/>
    </source>
</evidence>
<reference evidence="3" key="1">
    <citation type="submission" date="2017-07" db="EMBL/GenBank/DDBJ databases">
        <title>Novel pathways for hydrocarbon cycling and metabolic interdependencies in hydrothermal sediment communities.</title>
        <authorList>
            <person name="Dombrowski N."/>
            <person name="Seitz K."/>
            <person name="Teske A."/>
            <person name="Baker B."/>
        </authorList>
    </citation>
    <scope>NUCLEOTIDE SEQUENCE [LARGE SCALE GENOMIC DNA]</scope>
</reference>